<reference evidence="1 2" key="1">
    <citation type="submission" date="2019-06" db="EMBL/GenBank/DDBJ databases">
        <authorList>
            <person name="Meng X."/>
        </authorList>
    </citation>
    <scope>NUCLEOTIDE SEQUENCE [LARGE SCALE GENOMIC DNA]</scope>
    <source>
        <strain evidence="1 2">M625</strain>
    </source>
</reference>
<dbReference type="RefSeq" id="WP_140589666.1">
    <property type="nucleotide sequence ID" value="NZ_VFWZ01000001.1"/>
</dbReference>
<dbReference type="Proteomes" id="UP000315540">
    <property type="component" value="Unassembled WGS sequence"/>
</dbReference>
<dbReference type="EMBL" id="VFWZ01000001">
    <property type="protein sequence ID" value="TPN89239.1"/>
    <property type="molecule type" value="Genomic_DNA"/>
</dbReference>
<keyword evidence="2" id="KW-1185">Reference proteome</keyword>
<gene>
    <name evidence="1" type="ORF">FHK87_03155</name>
</gene>
<dbReference type="OrthoDB" id="1494259at2"/>
<dbReference type="AlphaFoldDB" id="A0A504JQU4"/>
<name>A0A504JQU4_9FLAO</name>
<accession>A0A504JQU4</accession>
<proteinExistence type="predicted"/>
<evidence type="ECO:0000313" key="2">
    <source>
        <dbReference type="Proteomes" id="UP000315540"/>
    </source>
</evidence>
<sequence>MKGLFFLESQKTYIDFKHYENIIGMEIPPMMKLFYQSFDFSESFSIPEFYHPIYESKYYIGDLVFEQLKKWPITLDKIDTLDEITNNWEIKKNEKDWYTNHLLRIAQIDIGGGIYIGMQNELKDNVILDIWDSEERNIPISNNIFDFFNGLELILNEESLYGYKYSQLYKNWGEDFWRVRS</sequence>
<evidence type="ECO:0000313" key="1">
    <source>
        <dbReference type="EMBL" id="TPN89239.1"/>
    </source>
</evidence>
<evidence type="ECO:0008006" key="3">
    <source>
        <dbReference type="Google" id="ProtNLM"/>
    </source>
</evidence>
<protein>
    <recommendedName>
        <fullName evidence="3">SMI1/KNR4 family protein</fullName>
    </recommendedName>
</protein>
<organism evidence="1 2">
    <name type="scientific">Aquimarina algicola</name>
    <dbReference type="NCBI Taxonomy" id="2589995"/>
    <lineage>
        <taxon>Bacteria</taxon>
        <taxon>Pseudomonadati</taxon>
        <taxon>Bacteroidota</taxon>
        <taxon>Flavobacteriia</taxon>
        <taxon>Flavobacteriales</taxon>
        <taxon>Flavobacteriaceae</taxon>
        <taxon>Aquimarina</taxon>
    </lineage>
</organism>
<comment type="caution">
    <text evidence="1">The sequence shown here is derived from an EMBL/GenBank/DDBJ whole genome shotgun (WGS) entry which is preliminary data.</text>
</comment>